<dbReference type="CDD" id="cd19080">
    <property type="entry name" value="AKR_AKR9A_9B"/>
    <property type="match status" value="1"/>
</dbReference>
<evidence type="ECO:0000313" key="4">
    <source>
        <dbReference type="Proteomes" id="UP001596977"/>
    </source>
</evidence>
<dbReference type="Gene3D" id="3.20.20.100">
    <property type="entry name" value="NADP-dependent oxidoreductase domain"/>
    <property type="match status" value="1"/>
</dbReference>
<evidence type="ECO:0000259" key="2">
    <source>
        <dbReference type="Pfam" id="PF00248"/>
    </source>
</evidence>
<dbReference type="SUPFAM" id="SSF51430">
    <property type="entry name" value="NAD(P)-linked oxidoreductase"/>
    <property type="match status" value="1"/>
</dbReference>
<organism evidence="3 4">
    <name type="scientific">Sphingomonas canadensis</name>
    <dbReference type="NCBI Taxonomy" id="1219257"/>
    <lineage>
        <taxon>Bacteria</taxon>
        <taxon>Pseudomonadati</taxon>
        <taxon>Pseudomonadota</taxon>
        <taxon>Alphaproteobacteria</taxon>
        <taxon>Sphingomonadales</taxon>
        <taxon>Sphingomonadaceae</taxon>
        <taxon>Sphingomonas</taxon>
    </lineage>
</organism>
<dbReference type="PANTHER" id="PTHR43364">
    <property type="entry name" value="NADH-SPECIFIC METHYLGLYOXAL REDUCTASE-RELATED"/>
    <property type="match status" value="1"/>
</dbReference>
<dbReference type="RefSeq" id="WP_264944868.1">
    <property type="nucleotide sequence ID" value="NZ_JAPDRA010000006.1"/>
</dbReference>
<dbReference type="InterPro" id="IPR036812">
    <property type="entry name" value="NAD(P)_OxRdtase_dom_sf"/>
</dbReference>
<dbReference type="Pfam" id="PF00248">
    <property type="entry name" value="Aldo_ket_red"/>
    <property type="match status" value="1"/>
</dbReference>
<sequence length="350" mass="37429">MRYKLFGRTGLRVSEVALGTGTFGQTWGWGADFETSKLLFDRFVDAGGNLFDCADGYQNGEAETYLGKLIARDRDAFAVSTKYTTAGGAKALLKTGNSRKAMMHGIEGSLRRLGTDYVDIFWVHLSDLVTPMEEILRGLDDVVRSGKARYAGISDFPAWRISRGAAIAEMRGWTPVSAVQIEYSLAERSAEREFLPMAQALGMAVAVWSPLGGGLLSGKYRRGEEGRRQRGGGAVRAISPEREDALLDAVEAVAAQTGATPAQVAIAWVRSRELPGSPLIPILGARTAEQLEENLGAVALRLDAEQLAALDAASAIVLGFPHDLLAGAGMRALHSAGQWGQIDLPPQPAA</sequence>
<reference evidence="4" key="1">
    <citation type="journal article" date="2019" name="Int. J. Syst. Evol. Microbiol.">
        <title>The Global Catalogue of Microorganisms (GCM) 10K type strain sequencing project: providing services to taxonomists for standard genome sequencing and annotation.</title>
        <authorList>
            <consortium name="The Broad Institute Genomics Platform"/>
            <consortium name="The Broad Institute Genome Sequencing Center for Infectious Disease"/>
            <person name="Wu L."/>
            <person name="Ma J."/>
        </authorList>
    </citation>
    <scope>NUCLEOTIDE SEQUENCE [LARGE SCALE GENOMIC DNA]</scope>
    <source>
        <strain evidence="4">CCUG 62982</strain>
    </source>
</reference>
<dbReference type="EMBL" id="JBHTJG010000006">
    <property type="protein sequence ID" value="MFD0947359.1"/>
    <property type="molecule type" value="Genomic_DNA"/>
</dbReference>
<name>A0ABW3H7S2_9SPHN</name>
<dbReference type="InterPro" id="IPR023210">
    <property type="entry name" value="NADP_OxRdtase_dom"/>
</dbReference>
<gene>
    <name evidence="3" type="ORF">ACFQ1E_13500</name>
</gene>
<proteinExistence type="predicted"/>
<keyword evidence="1" id="KW-0560">Oxidoreductase</keyword>
<evidence type="ECO:0000256" key="1">
    <source>
        <dbReference type="ARBA" id="ARBA00023002"/>
    </source>
</evidence>
<accession>A0ABW3H7S2</accession>
<dbReference type="InterPro" id="IPR050523">
    <property type="entry name" value="AKR_Detox_Biosynth"/>
</dbReference>
<evidence type="ECO:0000313" key="3">
    <source>
        <dbReference type="EMBL" id="MFD0947359.1"/>
    </source>
</evidence>
<dbReference type="Proteomes" id="UP001596977">
    <property type="component" value="Unassembled WGS sequence"/>
</dbReference>
<feature type="domain" description="NADP-dependent oxidoreductase" evidence="2">
    <location>
        <begin position="16"/>
        <end position="313"/>
    </location>
</feature>
<protein>
    <submittedName>
        <fullName evidence="3">Aldo/keto reductase</fullName>
    </submittedName>
</protein>
<keyword evidence="4" id="KW-1185">Reference proteome</keyword>
<dbReference type="PANTHER" id="PTHR43364:SF4">
    <property type="entry name" value="NAD(P)-LINKED OXIDOREDUCTASE SUPERFAMILY PROTEIN"/>
    <property type="match status" value="1"/>
</dbReference>
<comment type="caution">
    <text evidence="3">The sequence shown here is derived from an EMBL/GenBank/DDBJ whole genome shotgun (WGS) entry which is preliminary data.</text>
</comment>